<gene>
    <name evidence="5" type="ORF">BCR32DRAFT_289000</name>
</gene>
<evidence type="ECO:0000313" key="6">
    <source>
        <dbReference type="Proteomes" id="UP000193944"/>
    </source>
</evidence>
<evidence type="ECO:0000259" key="4">
    <source>
        <dbReference type="PROSITE" id="PS51763"/>
    </source>
</evidence>
<dbReference type="EMBL" id="MCFG01000004">
    <property type="protein sequence ID" value="ORX87879.1"/>
    <property type="molecule type" value="Genomic_DNA"/>
</dbReference>
<evidence type="ECO:0000313" key="5">
    <source>
        <dbReference type="EMBL" id="ORX87879.1"/>
    </source>
</evidence>
<comment type="caution">
    <text evidence="5">The sequence shown here is derived from an EMBL/GenBank/DDBJ whole genome shotgun (WGS) entry which is preliminary data.</text>
</comment>
<feature type="domain" description="CBM10" evidence="4">
    <location>
        <begin position="446"/>
        <end position="482"/>
    </location>
</feature>
<dbReference type="PANTHER" id="PTHR40050">
    <property type="entry name" value="INNER SPORE COAT PROTEIN H"/>
    <property type="match status" value="1"/>
</dbReference>
<dbReference type="PANTHER" id="PTHR40050:SF1">
    <property type="entry name" value="INNER SPORE COAT PROTEIN H"/>
    <property type="match status" value="1"/>
</dbReference>
<keyword evidence="6" id="KW-1185">Reference proteome</keyword>
<keyword evidence="1" id="KW-0732">Signal</keyword>
<name>A0A1Y1XQ45_9FUNG</name>
<dbReference type="Pfam" id="PF02013">
    <property type="entry name" value="CBM_10"/>
    <property type="match status" value="2"/>
</dbReference>
<dbReference type="Gene3D" id="3.90.1220.10">
    <property type="entry name" value="Cellulose docking domain, dockering"/>
    <property type="match status" value="2"/>
</dbReference>
<dbReference type="GO" id="GO:0016787">
    <property type="term" value="F:hydrolase activity"/>
    <property type="evidence" value="ECO:0007669"/>
    <property type="project" value="UniProtKB-KW"/>
</dbReference>
<dbReference type="OrthoDB" id="10267127at2759"/>
<dbReference type="AlphaFoldDB" id="A0A1Y1XQ45"/>
<evidence type="ECO:0000256" key="2">
    <source>
        <dbReference type="ARBA" id="ARBA00022737"/>
    </source>
</evidence>
<reference evidence="5 6" key="2">
    <citation type="submission" date="2016-08" db="EMBL/GenBank/DDBJ databases">
        <title>Pervasive Adenine N6-methylation of Active Genes in Fungi.</title>
        <authorList>
            <consortium name="DOE Joint Genome Institute"/>
            <person name="Mondo S.J."/>
            <person name="Dannebaum R.O."/>
            <person name="Kuo R.C."/>
            <person name="Labutti K."/>
            <person name="Haridas S."/>
            <person name="Kuo A."/>
            <person name="Salamov A."/>
            <person name="Ahrendt S.R."/>
            <person name="Lipzen A."/>
            <person name="Sullivan W."/>
            <person name="Andreopoulos W.B."/>
            <person name="Clum A."/>
            <person name="Lindquist E."/>
            <person name="Daum C."/>
            <person name="Ramamoorthy G.K."/>
            <person name="Gryganskyi A."/>
            <person name="Culley D."/>
            <person name="Magnuson J.K."/>
            <person name="James T.Y."/>
            <person name="O'Malley M.A."/>
            <person name="Stajich J.E."/>
            <person name="Spatafora J.W."/>
            <person name="Visel A."/>
            <person name="Grigoriev I.V."/>
        </authorList>
    </citation>
    <scope>NUCLEOTIDE SEQUENCE [LARGE SCALE GENOMIC DNA]</scope>
    <source>
        <strain evidence="5 6">S4</strain>
    </source>
</reference>
<dbReference type="Proteomes" id="UP000193944">
    <property type="component" value="Unassembled WGS sequence"/>
</dbReference>
<evidence type="ECO:0000256" key="1">
    <source>
        <dbReference type="ARBA" id="ARBA00022729"/>
    </source>
</evidence>
<accession>A0A1Y1XQ45</accession>
<evidence type="ECO:0000256" key="3">
    <source>
        <dbReference type="ARBA" id="ARBA00022801"/>
    </source>
</evidence>
<dbReference type="InterPro" id="IPR002883">
    <property type="entry name" value="CBM10/Dockerin_dom"/>
</dbReference>
<organism evidence="5 6">
    <name type="scientific">Anaeromyces robustus</name>
    <dbReference type="NCBI Taxonomy" id="1754192"/>
    <lineage>
        <taxon>Eukaryota</taxon>
        <taxon>Fungi</taxon>
        <taxon>Fungi incertae sedis</taxon>
        <taxon>Chytridiomycota</taxon>
        <taxon>Chytridiomycota incertae sedis</taxon>
        <taxon>Neocallimastigomycetes</taxon>
        <taxon>Neocallimastigales</taxon>
        <taxon>Neocallimastigaceae</taxon>
        <taxon>Anaeromyces</taxon>
    </lineage>
</organism>
<dbReference type="PROSITE" id="PS51763">
    <property type="entry name" value="CBM10"/>
    <property type="match status" value="2"/>
</dbReference>
<keyword evidence="2" id="KW-0677">Repeat</keyword>
<sequence length="528" mass="61489">MTDDDYKEVIENAQVSQNDFITGNFKNVNVRVNFTITDNGKTIFFPETTLQLDGNYARSFSKPNFNIKLPTEYNNRKNFHLHSSVNDKSHIKQKLVCDILNRVGLPSTQSTFVRLTINGNLYGLYTLMDTPEPSNIKRLYNTKKDDLKIIQCKYTGFTFTYGTANYCVSDDSDDKSNIQEFNEFLAEVDKAQTIEDLEKIMNIDIFLKYIAIDWIIGSSDHLLINGNNVYFYKSEINNKWDIIYYDFDNTFGQGIGDWVWTNGKNKDIKEYYKLSFKQFTNDQRIFDVAVNNDDTRFIQNLKDILTFGFNPVLLNLHINNIKELIDPYIREEFTSVNDQLPGRINKKGLSMESSYEEYQMATEYKTTNYTDISGQINFVPGIKFWIENSFENVCNQYKFDKDEILDNAVTLTPISFFTRIKNGELPYDDNSIGQSAVEEPKPAEEKCWSEEQGFPCCKGCVVIYTENNEKWGIENDEWCGINKTTCQEDYCNKNNEYECCETCTEYFSDNTGRYGYENEKWCLLKDSC</sequence>
<keyword evidence="3" id="KW-0378">Hydrolase</keyword>
<reference evidence="5 6" key="1">
    <citation type="submission" date="2016-08" db="EMBL/GenBank/DDBJ databases">
        <title>A Parts List for Fungal Cellulosomes Revealed by Comparative Genomics.</title>
        <authorList>
            <consortium name="DOE Joint Genome Institute"/>
            <person name="Haitjema C.H."/>
            <person name="Gilmore S.P."/>
            <person name="Henske J.K."/>
            <person name="Solomon K.V."/>
            <person name="De Groot R."/>
            <person name="Kuo A."/>
            <person name="Mondo S.J."/>
            <person name="Salamov A.A."/>
            <person name="Labutti K."/>
            <person name="Zhao Z."/>
            <person name="Chiniquy J."/>
            <person name="Barry K."/>
            <person name="Brewer H.M."/>
            <person name="Purvine S.O."/>
            <person name="Wright A.T."/>
            <person name="Boxma B."/>
            <person name="Van Alen T."/>
            <person name="Hackstein J.H."/>
            <person name="Baker S.E."/>
            <person name="Grigoriev I.V."/>
            <person name="O'Malley M.A."/>
        </authorList>
    </citation>
    <scope>NUCLEOTIDE SEQUENCE [LARGE SCALE GENOMIC DNA]</scope>
    <source>
        <strain evidence="5 6">S4</strain>
    </source>
</reference>
<dbReference type="Pfam" id="PF08757">
    <property type="entry name" value="CotH"/>
    <property type="match status" value="1"/>
</dbReference>
<dbReference type="SUPFAM" id="SSF64571">
    <property type="entry name" value="Cellulose docking domain, dockering"/>
    <property type="match status" value="2"/>
</dbReference>
<dbReference type="InterPro" id="IPR014867">
    <property type="entry name" value="Spore_coat_CotH_CotH2/3/7"/>
</dbReference>
<proteinExistence type="predicted"/>
<dbReference type="InterPro" id="IPR009034">
    <property type="entry name" value="Dockerin_dom_fun_sf"/>
</dbReference>
<protein>
    <recommendedName>
        <fullName evidence="4">CBM10 domain-containing protein</fullName>
    </recommendedName>
</protein>
<feature type="domain" description="CBM10" evidence="4">
    <location>
        <begin position="490"/>
        <end position="525"/>
    </location>
</feature>